<evidence type="ECO:0000313" key="1">
    <source>
        <dbReference type="EMBL" id="KYO49990.1"/>
    </source>
</evidence>
<organism evidence="1 2">
    <name type="scientific">Tistrella mobilis</name>
    <dbReference type="NCBI Taxonomy" id="171437"/>
    <lineage>
        <taxon>Bacteria</taxon>
        <taxon>Pseudomonadati</taxon>
        <taxon>Pseudomonadota</taxon>
        <taxon>Alphaproteobacteria</taxon>
        <taxon>Geminicoccales</taxon>
        <taxon>Geminicoccaceae</taxon>
        <taxon>Tistrella</taxon>
    </lineage>
</organism>
<protein>
    <submittedName>
        <fullName evidence="1">Uncharacterized protein</fullName>
    </submittedName>
</protein>
<gene>
    <name evidence="1" type="ORF">AUP44_14940</name>
</gene>
<comment type="caution">
    <text evidence="1">The sequence shown here is derived from an EMBL/GenBank/DDBJ whole genome shotgun (WGS) entry which is preliminary data.</text>
</comment>
<proteinExistence type="predicted"/>
<accession>A0A161QZ25</accession>
<dbReference type="AlphaFoldDB" id="A0A161QZ25"/>
<sequence>MLSLSKILLLVLVVLAVFTGARLARVFGQRREAIRREDRREPRHVPRRRRAAREVADADRCARCGSFVVPGAGPCGRADCPIG</sequence>
<dbReference type="GeneID" id="97240842"/>
<name>A0A161QZ25_9PROT</name>
<dbReference type="RefSeq" id="WP_062769123.1">
    <property type="nucleotide sequence ID" value="NZ_CP121027.1"/>
</dbReference>
<dbReference type="Proteomes" id="UP000075787">
    <property type="component" value="Unassembled WGS sequence"/>
</dbReference>
<reference evidence="1 2" key="1">
    <citation type="submission" date="2015-12" db="EMBL/GenBank/DDBJ databases">
        <title>Genome sequence of Tistrella mobilis MCCC 1A02139.</title>
        <authorList>
            <person name="Lu L."/>
            <person name="Lai Q."/>
            <person name="Shao Z."/>
            <person name="Qian P."/>
        </authorList>
    </citation>
    <scope>NUCLEOTIDE SEQUENCE [LARGE SCALE GENOMIC DNA]</scope>
    <source>
        <strain evidence="1 2">MCCC 1A02139</strain>
    </source>
</reference>
<evidence type="ECO:0000313" key="2">
    <source>
        <dbReference type="Proteomes" id="UP000075787"/>
    </source>
</evidence>
<dbReference type="EMBL" id="LPZR01000211">
    <property type="protein sequence ID" value="KYO49990.1"/>
    <property type="molecule type" value="Genomic_DNA"/>
</dbReference>